<feature type="compositionally biased region" description="Low complexity" evidence="1">
    <location>
        <begin position="457"/>
        <end position="469"/>
    </location>
</feature>
<dbReference type="VEuPathDB" id="FungiDB:HMPREF1544_00699"/>
<dbReference type="Proteomes" id="UP000014254">
    <property type="component" value="Unassembled WGS sequence"/>
</dbReference>
<dbReference type="GO" id="GO:0005737">
    <property type="term" value="C:cytoplasm"/>
    <property type="evidence" value="ECO:0007669"/>
    <property type="project" value="TreeGrafter"/>
</dbReference>
<dbReference type="InParanoid" id="S2JQ39"/>
<accession>S2JQ39</accession>
<protein>
    <submittedName>
        <fullName evidence="2">Uncharacterized protein</fullName>
    </submittedName>
</protein>
<dbReference type="OrthoDB" id="2257912at2759"/>
<dbReference type="OMA" id="WHESPAI"/>
<dbReference type="STRING" id="1220926.S2JQ39"/>
<dbReference type="PANTHER" id="PTHR28086:SF1">
    <property type="entry name" value="CU(2+) SUPPRESSING AND BLEOMYCIN SENSITIVE PROTEIN 1"/>
    <property type="match status" value="1"/>
</dbReference>
<dbReference type="eggNOG" id="ENOG502QPV0">
    <property type="taxonomic scope" value="Eukaryota"/>
</dbReference>
<evidence type="ECO:0000313" key="2">
    <source>
        <dbReference type="EMBL" id="EPB92401.1"/>
    </source>
</evidence>
<evidence type="ECO:0000256" key="1">
    <source>
        <dbReference type="SAM" id="MobiDB-lite"/>
    </source>
</evidence>
<reference evidence="3" key="1">
    <citation type="submission" date="2013-05" db="EMBL/GenBank/DDBJ databases">
        <title>The Genome sequence of Mucor circinelloides f. circinelloides 1006PhL.</title>
        <authorList>
            <consortium name="The Broad Institute Genomics Platform"/>
            <person name="Cuomo C."/>
            <person name="Earl A."/>
            <person name="Findley K."/>
            <person name="Lee S.C."/>
            <person name="Walker B."/>
            <person name="Young S."/>
            <person name="Zeng Q."/>
            <person name="Gargeya S."/>
            <person name="Fitzgerald M."/>
            <person name="Haas B."/>
            <person name="Abouelleil A."/>
            <person name="Allen A.W."/>
            <person name="Alvarado L."/>
            <person name="Arachchi H.M."/>
            <person name="Berlin A.M."/>
            <person name="Chapman S.B."/>
            <person name="Gainer-Dewar J."/>
            <person name="Goldberg J."/>
            <person name="Griggs A."/>
            <person name="Gujja S."/>
            <person name="Hansen M."/>
            <person name="Howarth C."/>
            <person name="Imamovic A."/>
            <person name="Ireland A."/>
            <person name="Larimer J."/>
            <person name="McCowan C."/>
            <person name="Murphy C."/>
            <person name="Pearson M."/>
            <person name="Poon T.W."/>
            <person name="Priest M."/>
            <person name="Roberts A."/>
            <person name="Saif S."/>
            <person name="Shea T."/>
            <person name="Sisk P."/>
            <person name="Sykes S."/>
            <person name="Wortman J."/>
            <person name="Nusbaum C."/>
            <person name="Birren B."/>
        </authorList>
    </citation>
    <scope>NUCLEOTIDE SEQUENCE [LARGE SCALE GENOMIC DNA]</scope>
    <source>
        <strain evidence="3">1006PhL</strain>
    </source>
</reference>
<name>S2JQ39_MUCC1</name>
<dbReference type="FunCoup" id="S2JQ39">
    <property type="interactions" value="2"/>
</dbReference>
<organism evidence="2 3">
    <name type="scientific">Mucor circinelloides f. circinelloides (strain 1006PhL)</name>
    <name type="common">Mucormycosis agent</name>
    <name type="synonym">Calyptromyces circinelloides</name>
    <dbReference type="NCBI Taxonomy" id="1220926"/>
    <lineage>
        <taxon>Eukaryota</taxon>
        <taxon>Fungi</taxon>
        <taxon>Fungi incertae sedis</taxon>
        <taxon>Mucoromycota</taxon>
        <taxon>Mucoromycotina</taxon>
        <taxon>Mucoromycetes</taxon>
        <taxon>Mucorales</taxon>
        <taxon>Mucorineae</taxon>
        <taxon>Mucoraceae</taxon>
        <taxon>Mucor</taxon>
    </lineage>
</organism>
<proteinExistence type="predicted"/>
<dbReference type="AlphaFoldDB" id="S2JQ39"/>
<dbReference type="EMBL" id="KE123900">
    <property type="protein sequence ID" value="EPB92401.1"/>
    <property type="molecule type" value="Genomic_DNA"/>
</dbReference>
<feature type="region of interest" description="Disordered" evidence="1">
    <location>
        <begin position="447"/>
        <end position="490"/>
    </location>
</feature>
<sequence length="490" mass="56777">MEREEQEKQQRISESGKLALLQVDDQWLNVSSKEEYPIFDKLLRIKQRLMVLKRQEKMAPQDILVLQEEFENTITELMQIRGGVLFKENHVNNRTDDELHKVCQLMSLCFMTIGKWHESPAIFCQVIAIKNCFYQLEQIGIYDEHTLQPYGKKLQQLESILTEDEQNCALPPPILELVRYNYSVCKRIYDKLLSLIRDMSPTLIPIRSKLLEIRGELIKVAFQRHYNEEDILPIQEELLKIDNVRGKTGIFLKNEAEQDVLPFLGQGTLVDMLEKNFDACHDLLNVDNQPIVESIRQRLIDIRSDLEGIEMTSKWSLRQTDLFTYQLQLHDVARMLYKEEEFEGEEGRSMLSNLLAACYNIILSLLGDGPSVAESLLPIYHQLNTLRDCLKRLLSLHCKLSDDEKMLQVDNDRENGSFHDEDGLIPEGQSKCVFALEECYKLIQELSKYDDEDNNEDSSSSSSSSSSSNRNDRSSDSSSSYEQDEVETQE</sequence>
<keyword evidence="3" id="KW-1185">Reference proteome</keyword>
<dbReference type="InterPro" id="IPR018810">
    <property type="entry name" value="UPF0662"/>
</dbReference>
<evidence type="ECO:0000313" key="3">
    <source>
        <dbReference type="Proteomes" id="UP000014254"/>
    </source>
</evidence>
<gene>
    <name evidence="2" type="ORF">HMPREF1544_00699</name>
</gene>
<dbReference type="PANTHER" id="PTHR28086">
    <property type="entry name" value="UPF0662 PROTEIN YPL260W"/>
    <property type="match status" value="1"/>
</dbReference>
<dbReference type="GO" id="GO:0005634">
    <property type="term" value="C:nucleus"/>
    <property type="evidence" value="ECO:0007669"/>
    <property type="project" value="TreeGrafter"/>
</dbReference>
<dbReference type="Pfam" id="PF10303">
    <property type="entry name" value="DUF2408"/>
    <property type="match status" value="1"/>
</dbReference>